<evidence type="ECO:0000313" key="2">
    <source>
        <dbReference type="Proteomes" id="UP000176583"/>
    </source>
</evidence>
<proteinExistence type="predicted"/>
<comment type="caution">
    <text evidence="1">The sequence shown here is derived from an EMBL/GenBank/DDBJ whole genome shotgun (WGS) entry which is preliminary data.</text>
</comment>
<dbReference type="Proteomes" id="UP000176583">
    <property type="component" value="Unassembled WGS sequence"/>
</dbReference>
<dbReference type="AlphaFoldDB" id="A0A1F4UI02"/>
<evidence type="ECO:0000313" key="1">
    <source>
        <dbReference type="EMBL" id="OGC44605.1"/>
    </source>
</evidence>
<name>A0A1F4UI02_UNCKA</name>
<protein>
    <submittedName>
        <fullName evidence="1">Uncharacterized protein</fullName>
    </submittedName>
</protein>
<gene>
    <name evidence="1" type="ORF">A2V54_00145</name>
</gene>
<organism evidence="1 2">
    <name type="scientific">candidate division WWE3 bacterium RBG_19FT_COMBO_53_11</name>
    <dbReference type="NCBI Taxonomy" id="1802613"/>
    <lineage>
        <taxon>Bacteria</taxon>
        <taxon>Katanobacteria</taxon>
    </lineage>
</organism>
<sequence>MEGELVVTEKDHLCGRCRQVLPAKSKVWEVIVRTTTPNQWGNDRWIFVRVRYHPEHFGVTGGLGSDS</sequence>
<reference evidence="1 2" key="1">
    <citation type="journal article" date="2016" name="Nat. Commun.">
        <title>Thousands of microbial genomes shed light on interconnected biogeochemical processes in an aquifer system.</title>
        <authorList>
            <person name="Anantharaman K."/>
            <person name="Brown C.T."/>
            <person name="Hug L.A."/>
            <person name="Sharon I."/>
            <person name="Castelle C.J."/>
            <person name="Probst A.J."/>
            <person name="Thomas B.C."/>
            <person name="Singh A."/>
            <person name="Wilkins M.J."/>
            <person name="Karaoz U."/>
            <person name="Brodie E.L."/>
            <person name="Williams K.H."/>
            <person name="Hubbard S.S."/>
            <person name="Banfield J.F."/>
        </authorList>
    </citation>
    <scope>NUCLEOTIDE SEQUENCE [LARGE SCALE GENOMIC DNA]</scope>
</reference>
<accession>A0A1F4UI02</accession>
<dbReference type="EMBL" id="MEUW01000014">
    <property type="protein sequence ID" value="OGC44605.1"/>
    <property type="molecule type" value="Genomic_DNA"/>
</dbReference>